<accession>A0A8E2I7Z5</accession>
<dbReference type="Gene3D" id="3.30.9.10">
    <property type="entry name" value="D-Amino Acid Oxidase, subunit A, domain 2"/>
    <property type="match status" value="1"/>
</dbReference>
<dbReference type="InterPro" id="IPR006076">
    <property type="entry name" value="FAD-dep_OxRdtase"/>
</dbReference>
<dbReference type="Proteomes" id="UP000189761">
    <property type="component" value="Unassembled WGS sequence"/>
</dbReference>
<evidence type="ECO:0000313" key="6">
    <source>
        <dbReference type="EMBL" id="OOP65915.1"/>
    </source>
</evidence>
<protein>
    <submittedName>
        <fullName evidence="6">Oxidoreductase</fullName>
    </submittedName>
</protein>
<dbReference type="EMBL" id="MTLA01000419">
    <property type="protein sequence ID" value="OOP65915.1"/>
    <property type="molecule type" value="Genomic_DNA"/>
</dbReference>
<evidence type="ECO:0000256" key="2">
    <source>
        <dbReference type="ARBA" id="ARBA00009410"/>
    </source>
</evidence>
<sequence length="373" mass="40115">MNQIIIIGAGILGASTAYQLAKSGAEVIVIDRMDKGQATDAAAGIVCPWLSQRRNKAWYALAKGGAKFYPNLISDLEKDGEQNTGYARVGAISIHSDQKKLYEMKKRALKRKEDAPEMGEITVLSEEQTKALFPPLADGFGAVHVSGAARVDGRALRSSLLRGAAKHGANIINGHADLVMDGNKVKGVIVNDQMIHSHSVIVTTGVWAKQLLEPIGLHFKVSSQKAQIIHLQLTNMETKDWPVVMPPTDQYILSFDDHRIVIGATHENNVGFDYRVTAGGIHEVLNKALQIAPGLVDSTILETRVGFRPFTPDFLPVFGPLPEHQGILLANGLGASGLTMGPFIGAELAKLALGLESDLDLSLYDVAGAIESF</sequence>
<evidence type="ECO:0000256" key="3">
    <source>
        <dbReference type="ARBA" id="ARBA00022630"/>
    </source>
</evidence>
<evidence type="ECO:0000256" key="1">
    <source>
        <dbReference type="ARBA" id="ARBA00001974"/>
    </source>
</evidence>
<dbReference type="Gene3D" id="3.50.50.60">
    <property type="entry name" value="FAD/NAD(P)-binding domain"/>
    <property type="match status" value="1"/>
</dbReference>
<evidence type="ECO:0000313" key="7">
    <source>
        <dbReference type="Proteomes" id="UP000189761"/>
    </source>
</evidence>
<feature type="domain" description="FAD dependent oxidoreductase" evidence="5">
    <location>
        <begin position="4"/>
        <end position="351"/>
    </location>
</feature>
<dbReference type="PANTHER" id="PTHR13847:SF286">
    <property type="entry name" value="D-AMINO ACID DEHYDROGENASE"/>
    <property type="match status" value="1"/>
</dbReference>
<comment type="similarity">
    <text evidence="2">Belongs to the DadA oxidoreductase family.</text>
</comment>
<comment type="cofactor">
    <cofactor evidence="1">
        <name>FAD</name>
        <dbReference type="ChEBI" id="CHEBI:57692"/>
    </cofactor>
</comment>
<dbReference type="GO" id="GO:0016491">
    <property type="term" value="F:oxidoreductase activity"/>
    <property type="evidence" value="ECO:0007669"/>
    <property type="project" value="UniProtKB-KW"/>
</dbReference>
<keyword evidence="3" id="KW-0285">Flavoprotein</keyword>
<dbReference type="AlphaFoldDB" id="A0A8E2I7Z5"/>
<gene>
    <name evidence="6" type="ORF">BWZ43_23705</name>
</gene>
<keyword evidence="7" id="KW-1185">Reference proteome</keyword>
<organism evidence="6 7">
    <name type="scientific">Heyndrickxia oleronia</name>
    <dbReference type="NCBI Taxonomy" id="38875"/>
    <lineage>
        <taxon>Bacteria</taxon>
        <taxon>Bacillati</taxon>
        <taxon>Bacillota</taxon>
        <taxon>Bacilli</taxon>
        <taxon>Bacillales</taxon>
        <taxon>Bacillaceae</taxon>
        <taxon>Heyndrickxia</taxon>
    </lineage>
</organism>
<dbReference type="SUPFAM" id="SSF51905">
    <property type="entry name" value="FAD/NAD(P)-binding domain"/>
    <property type="match status" value="1"/>
</dbReference>
<dbReference type="PANTHER" id="PTHR13847">
    <property type="entry name" value="SARCOSINE DEHYDROGENASE-RELATED"/>
    <property type="match status" value="1"/>
</dbReference>
<reference evidence="6 7" key="1">
    <citation type="submission" date="2017-01" db="EMBL/GenBank/DDBJ databases">
        <title>Draft genome sequence of Bacillus oleronius.</title>
        <authorList>
            <person name="Allam M."/>
        </authorList>
    </citation>
    <scope>NUCLEOTIDE SEQUENCE [LARGE SCALE GENOMIC DNA]</scope>
    <source>
        <strain evidence="6 7">DSM 9356</strain>
    </source>
</reference>
<keyword evidence="4" id="KW-0560">Oxidoreductase</keyword>
<dbReference type="Pfam" id="PF01266">
    <property type="entry name" value="DAO"/>
    <property type="match status" value="1"/>
</dbReference>
<evidence type="ECO:0000256" key="4">
    <source>
        <dbReference type="ARBA" id="ARBA00023002"/>
    </source>
</evidence>
<dbReference type="RefSeq" id="WP_071975893.1">
    <property type="nucleotide sequence ID" value="NZ_CP065424.1"/>
</dbReference>
<name>A0A8E2I7Z5_9BACI</name>
<dbReference type="InterPro" id="IPR036188">
    <property type="entry name" value="FAD/NAD-bd_sf"/>
</dbReference>
<dbReference type="SUPFAM" id="SSF54373">
    <property type="entry name" value="FAD-linked reductases, C-terminal domain"/>
    <property type="match status" value="1"/>
</dbReference>
<dbReference type="GO" id="GO:0005737">
    <property type="term" value="C:cytoplasm"/>
    <property type="evidence" value="ECO:0007669"/>
    <property type="project" value="TreeGrafter"/>
</dbReference>
<evidence type="ECO:0000259" key="5">
    <source>
        <dbReference type="Pfam" id="PF01266"/>
    </source>
</evidence>
<comment type="caution">
    <text evidence="6">The sequence shown here is derived from an EMBL/GenBank/DDBJ whole genome shotgun (WGS) entry which is preliminary data.</text>
</comment>
<proteinExistence type="inferred from homology"/>